<organism evidence="1">
    <name type="scientific">Rhizophora mucronata</name>
    <name type="common">Asiatic mangrove</name>
    <dbReference type="NCBI Taxonomy" id="61149"/>
    <lineage>
        <taxon>Eukaryota</taxon>
        <taxon>Viridiplantae</taxon>
        <taxon>Streptophyta</taxon>
        <taxon>Embryophyta</taxon>
        <taxon>Tracheophyta</taxon>
        <taxon>Spermatophyta</taxon>
        <taxon>Magnoliopsida</taxon>
        <taxon>eudicotyledons</taxon>
        <taxon>Gunneridae</taxon>
        <taxon>Pentapetalae</taxon>
        <taxon>rosids</taxon>
        <taxon>fabids</taxon>
        <taxon>Malpighiales</taxon>
        <taxon>Rhizophoraceae</taxon>
        <taxon>Rhizophora</taxon>
    </lineage>
</organism>
<proteinExistence type="predicted"/>
<name>A0A2P2NZ10_RHIMU</name>
<sequence>MVYVIIASFLFPAALNVL</sequence>
<reference evidence="1" key="1">
    <citation type="submission" date="2018-02" db="EMBL/GenBank/DDBJ databases">
        <title>Rhizophora mucronata_Transcriptome.</title>
        <authorList>
            <person name="Meera S.P."/>
            <person name="Sreeshan A."/>
            <person name="Augustine A."/>
        </authorList>
    </citation>
    <scope>NUCLEOTIDE SEQUENCE</scope>
    <source>
        <tissue evidence="1">Leaf</tissue>
    </source>
</reference>
<dbReference type="EMBL" id="GGEC01067155">
    <property type="protein sequence ID" value="MBX47639.1"/>
    <property type="molecule type" value="Transcribed_RNA"/>
</dbReference>
<dbReference type="AlphaFoldDB" id="A0A2P2NZ10"/>
<evidence type="ECO:0000313" key="1">
    <source>
        <dbReference type="EMBL" id="MBX47639.1"/>
    </source>
</evidence>
<protein>
    <submittedName>
        <fullName evidence="1">Uncharacterized protein</fullName>
    </submittedName>
</protein>
<accession>A0A2P2NZ10</accession>